<dbReference type="SMART" id="SM00032">
    <property type="entry name" value="CCP"/>
    <property type="match status" value="3"/>
</dbReference>
<organism evidence="11 12">
    <name type="scientific">Bugula neritina</name>
    <name type="common">Brown bryozoan</name>
    <name type="synonym">Sertularia neritina</name>
    <dbReference type="NCBI Taxonomy" id="10212"/>
    <lineage>
        <taxon>Eukaryota</taxon>
        <taxon>Metazoa</taxon>
        <taxon>Spiralia</taxon>
        <taxon>Lophotrochozoa</taxon>
        <taxon>Bryozoa</taxon>
        <taxon>Gymnolaemata</taxon>
        <taxon>Cheilostomatida</taxon>
        <taxon>Flustrina</taxon>
        <taxon>Buguloidea</taxon>
        <taxon>Bugulidae</taxon>
        <taxon>Bugula</taxon>
    </lineage>
</organism>
<gene>
    <name evidence="11" type="ORF">EB796_018440</name>
</gene>
<keyword evidence="8" id="KW-0472">Membrane</keyword>
<keyword evidence="1 6" id="KW-0768">Sushi</keyword>
<feature type="compositionally biased region" description="Polar residues" evidence="7">
    <location>
        <begin position="271"/>
        <end position="281"/>
    </location>
</feature>
<feature type="signal peptide" evidence="9">
    <location>
        <begin position="1"/>
        <end position="19"/>
    </location>
</feature>
<sequence>MENLLIGAILTLTYSVSLSESGCSPPPPILGGRFEPDLEDYKYGEMIYYYCENGYQRAAGSVTTKTCQGLPAINAYVWSRGAIGCTPVDCGEPSFPNAQFDSPLNTKYQDVIEYKCADGFAPMGTLQARCSVNATWDYTPCREAEFYCPKPPDVPHTKVNGSQSRQQHGTTIQYRCKSGYVQQGTGGSLYCRQTTWVGKLPTCAKVTPVVLESPTQNPGDSVPRPGLSEHALPIVAGVVTAVLLTAILIVTVLCLRKKYKMSSESRDIPESGSNTVPQSLTVSQQPPQLVSSQIVKHPTVCQTMSSTATGLTLPYHSIQCPHHNYTKSEQNYVPDSSLLHYKPLVTSSEHTHSSSPSTVQSEVSATDSDLNAMRECFRDFGNNNLPANHPPPHNLLPPHIHSYPSQHFHTLTAHQHGNSVFHSATAPRTRTLWTADGRPYEAVTCSHGVEHVYQPLEHIYEEPHTWTRPLPNMHCSK</sequence>
<keyword evidence="12" id="KW-1185">Reference proteome</keyword>
<dbReference type="Pfam" id="PF00084">
    <property type="entry name" value="Sushi"/>
    <property type="match status" value="3"/>
</dbReference>
<protein>
    <recommendedName>
        <fullName evidence="10">Sushi domain-containing protein</fullName>
    </recommendedName>
</protein>
<dbReference type="PANTHER" id="PTHR46393">
    <property type="entry name" value="SUSHI DOMAIN-CONTAINING PROTEIN"/>
    <property type="match status" value="1"/>
</dbReference>
<dbReference type="EMBL" id="VXIV02002740">
    <property type="protein sequence ID" value="KAF6023253.1"/>
    <property type="molecule type" value="Genomic_DNA"/>
</dbReference>
<keyword evidence="2 9" id="KW-0732">Signal</keyword>
<evidence type="ECO:0000313" key="12">
    <source>
        <dbReference type="Proteomes" id="UP000593567"/>
    </source>
</evidence>
<comment type="caution">
    <text evidence="11">The sequence shown here is derived from an EMBL/GenBank/DDBJ whole genome shotgun (WGS) entry which is preliminary data.</text>
</comment>
<dbReference type="AlphaFoldDB" id="A0A7J7JBD8"/>
<name>A0A7J7JBD8_BUGNE</name>
<dbReference type="CDD" id="cd00033">
    <property type="entry name" value="CCP"/>
    <property type="match status" value="3"/>
</dbReference>
<evidence type="ECO:0000256" key="8">
    <source>
        <dbReference type="SAM" id="Phobius"/>
    </source>
</evidence>
<feature type="disulfide bond" evidence="6">
    <location>
        <begin position="148"/>
        <end position="191"/>
    </location>
</feature>
<feature type="transmembrane region" description="Helical" evidence="8">
    <location>
        <begin position="231"/>
        <end position="255"/>
    </location>
</feature>
<evidence type="ECO:0000313" key="11">
    <source>
        <dbReference type="EMBL" id="KAF6023253.1"/>
    </source>
</evidence>
<keyword evidence="3" id="KW-0677">Repeat</keyword>
<keyword evidence="4 6" id="KW-1015">Disulfide bond</keyword>
<keyword evidence="8" id="KW-1133">Transmembrane helix</keyword>
<feature type="domain" description="Sushi" evidence="10">
    <location>
        <begin position="146"/>
        <end position="205"/>
    </location>
</feature>
<evidence type="ECO:0000256" key="7">
    <source>
        <dbReference type="SAM" id="MobiDB-lite"/>
    </source>
</evidence>
<dbReference type="OrthoDB" id="6045679at2759"/>
<comment type="caution">
    <text evidence="6">Lacks conserved residue(s) required for the propagation of feature annotation.</text>
</comment>
<dbReference type="PROSITE" id="PS50923">
    <property type="entry name" value="SUSHI"/>
    <property type="match status" value="3"/>
</dbReference>
<feature type="domain" description="Sushi" evidence="10">
    <location>
        <begin position="21"/>
        <end position="87"/>
    </location>
</feature>
<reference evidence="11" key="1">
    <citation type="submission" date="2020-06" db="EMBL/GenBank/DDBJ databases">
        <title>Draft genome of Bugula neritina, a colonial animal packing powerful symbionts and potential medicines.</title>
        <authorList>
            <person name="Rayko M."/>
        </authorList>
    </citation>
    <scope>NUCLEOTIDE SEQUENCE [LARGE SCALE GENOMIC DNA]</scope>
    <source>
        <strain evidence="11">Kwan_BN1</strain>
    </source>
</reference>
<proteinExistence type="predicted"/>
<evidence type="ECO:0000256" key="9">
    <source>
        <dbReference type="SAM" id="SignalP"/>
    </source>
</evidence>
<evidence type="ECO:0000256" key="1">
    <source>
        <dbReference type="ARBA" id="ARBA00022659"/>
    </source>
</evidence>
<feature type="domain" description="Sushi" evidence="10">
    <location>
        <begin position="88"/>
        <end position="143"/>
    </location>
</feature>
<feature type="chain" id="PRO_5029603454" description="Sushi domain-containing protein" evidence="9">
    <location>
        <begin position="20"/>
        <end position="477"/>
    </location>
</feature>
<dbReference type="PANTHER" id="PTHR46393:SF7">
    <property type="entry name" value="COMPLEMENT C2"/>
    <property type="match status" value="1"/>
</dbReference>
<feature type="disulfide bond" evidence="6">
    <location>
        <begin position="176"/>
        <end position="203"/>
    </location>
</feature>
<keyword evidence="5" id="KW-0325">Glycoprotein</keyword>
<dbReference type="InterPro" id="IPR000436">
    <property type="entry name" value="Sushi_SCR_CCP_dom"/>
</dbReference>
<evidence type="ECO:0000256" key="2">
    <source>
        <dbReference type="ARBA" id="ARBA00022729"/>
    </source>
</evidence>
<dbReference type="Proteomes" id="UP000593567">
    <property type="component" value="Unassembled WGS sequence"/>
</dbReference>
<dbReference type="Gene3D" id="2.10.70.10">
    <property type="entry name" value="Complement Module, domain 1"/>
    <property type="match status" value="3"/>
</dbReference>
<keyword evidence="8" id="KW-0812">Transmembrane</keyword>
<feature type="compositionally biased region" description="Low complexity" evidence="7">
    <location>
        <begin position="353"/>
        <end position="364"/>
    </location>
</feature>
<feature type="region of interest" description="Disordered" evidence="7">
    <location>
        <begin position="346"/>
        <end position="367"/>
    </location>
</feature>
<feature type="region of interest" description="Disordered" evidence="7">
    <location>
        <begin position="264"/>
        <end position="283"/>
    </location>
</feature>
<evidence type="ECO:0000259" key="10">
    <source>
        <dbReference type="PROSITE" id="PS50923"/>
    </source>
</evidence>
<evidence type="ECO:0000256" key="5">
    <source>
        <dbReference type="ARBA" id="ARBA00023180"/>
    </source>
</evidence>
<evidence type="ECO:0000256" key="3">
    <source>
        <dbReference type="ARBA" id="ARBA00022737"/>
    </source>
</evidence>
<evidence type="ECO:0000256" key="6">
    <source>
        <dbReference type="PROSITE-ProRule" id="PRU00302"/>
    </source>
</evidence>
<evidence type="ECO:0000256" key="4">
    <source>
        <dbReference type="ARBA" id="ARBA00023157"/>
    </source>
</evidence>
<dbReference type="SUPFAM" id="SSF57535">
    <property type="entry name" value="Complement control module/SCR domain"/>
    <property type="match status" value="3"/>
</dbReference>
<accession>A0A7J7JBD8</accession>
<dbReference type="InterPro" id="IPR035976">
    <property type="entry name" value="Sushi/SCR/CCP_sf"/>
</dbReference>